<evidence type="ECO:0000259" key="8">
    <source>
        <dbReference type="Pfam" id="PF13359"/>
    </source>
</evidence>
<gene>
    <name evidence="11" type="primary">LOC112679427</name>
    <name evidence="9" type="ORF">g.82535</name>
</gene>
<comment type="subcellular location">
    <subcellularLocation>
        <location evidence="2">Nucleus</location>
    </subcellularLocation>
</comment>
<evidence type="ECO:0000256" key="5">
    <source>
        <dbReference type="ARBA" id="ARBA00022723"/>
    </source>
</evidence>
<name>A0A2S2Q988_9HEMI</name>
<dbReference type="EMBL" id="GGMS01005081">
    <property type="protein sequence ID" value="MBY74284.1"/>
    <property type="molecule type" value="Transcribed_RNA"/>
</dbReference>
<keyword evidence="7" id="KW-0539">Nucleus</keyword>
<evidence type="ECO:0000313" key="10">
    <source>
        <dbReference type="Proteomes" id="UP000694846"/>
    </source>
</evidence>
<evidence type="ECO:0000256" key="4">
    <source>
        <dbReference type="ARBA" id="ARBA00022722"/>
    </source>
</evidence>
<organism evidence="9">
    <name type="scientific">Sipha flava</name>
    <name type="common">yellow sugarcane aphid</name>
    <dbReference type="NCBI Taxonomy" id="143950"/>
    <lineage>
        <taxon>Eukaryota</taxon>
        <taxon>Metazoa</taxon>
        <taxon>Ecdysozoa</taxon>
        <taxon>Arthropoda</taxon>
        <taxon>Hexapoda</taxon>
        <taxon>Insecta</taxon>
        <taxon>Pterygota</taxon>
        <taxon>Neoptera</taxon>
        <taxon>Paraneoptera</taxon>
        <taxon>Hemiptera</taxon>
        <taxon>Sternorrhyncha</taxon>
        <taxon>Aphidomorpha</taxon>
        <taxon>Aphidoidea</taxon>
        <taxon>Aphididae</taxon>
        <taxon>Sipha</taxon>
    </lineage>
</organism>
<evidence type="ECO:0000256" key="3">
    <source>
        <dbReference type="ARBA" id="ARBA00006958"/>
    </source>
</evidence>
<dbReference type="InterPro" id="IPR045249">
    <property type="entry name" value="HARBI1-like"/>
</dbReference>
<reference evidence="11" key="2">
    <citation type="submission" date="2025-04" db="UniProtKB">
        <authorList>
            <consortium name="RefSeq"/>
        </authorList>
    </citation>
    <scope>IDENTIFICATION</scope>
</reference>
<evidence type="ECO:0000256" key="7">
    <source>
        <dbReference type="ARBA" id="ARBA00023242"/>
    </source>
</evidence>
<keyword evidence="4" id="KW-0540">Nuclease</keyword>
<dbReference type="Pfam" id="PF13359">
    <property type="entry name" value="DDE_Tnp_4"/>
    <property type="match status" value="1"/>
</dbReference>
<dbReference type="GO" id="GO:0005634">
    <property type="term" value="C:nucleus"/>
    <property type="evidence" value="ECO:0007669"/>
    <property type="project" value="UniProtKB-SubCell"/>
</dbReference>
<evidence type="ECO:0000313" key="11">
    <source>
        <dbReference type="RefSeq" id="XP_025405004.1"/>
    </source>
</evidence>
<comment type="cofactor">
    <cofactor evidence="1">
        <name>a divalent metal cation</name>
        <dbReference type="ChEBI" id="CHEBI:60240"/>
    </cofactor>
</comment>
<dbReference type="GeneID" id="112679427"/>
<dbReference type="GO" id="GO:0046872">
    <property type="term" value="F:metal ion binding"/>
    <property type="evidence" value="ECO:0007669"/>
    <property type="project" value="UniProtKB-KW"/>
</dbReference>
<proteinExistence type="inferred from homology"/>
<dbReference type="PANTHER" id="PTHR22930:SF269">
    <property type="entry name" value="NUCLEASE HARBI1-LIKE PROTEIN"/>
    <property type="match status" value="1"/>
</dbReference>
<evidence type="ECO:0000256" key="2">
    <source>
        <dbReference type="ARBA" id="ARBA00004123"/>
    </source>
</evidence>
<evidence type="ECO:0000313" key="9">
    <source>
        <dbReference type="EMBL" id="MBY74284.1"/>
    </source>
</evidence>
<reference evidence="9" key="1">
    <citation type="submission" date="2018-04" db="EMBL/GenBank/DDBJ databases">
        <title>Transcriptome assembly of Sipha flava.</title>
        <authorList>
            <person name="Scully E.D."/>
            <person name="Geib S.M."/>
            <person name="Palmer N.A."/>
            <person name="Koch K."/>
            <person name="Bradshaw J."/>
            <person name="Heng-Moss T."/>
            <person name="Sarath G."/>
        </authorList>
    </citation>
    <scope>NUCLEOTIDE SEQUENCE</scope>
</reference>
<evidence type="ECO:0000256" key="6">
    <source>
        <dbReference type="ARBA" id="ARBA00022801"/>
    </source>
</evidence>
<sequence length="274" mass="31266">MKKHLLPLCIPNPSKLNMEDKAQEFWTRWNFPYCIGTIDGKHIRMKCPKNSGSLYFNYKEHFSLVLLALVGANCKFLVVDVGSYGKEGDSGIFGKSKMGQQIYSGNFNFPDDEKLPGTNNSTPFVIVCDEAFRLHRHIMKPYSRSSARQDRAKTIFNYRLSRCRRVTEKAFGLLAQVFRIFHTAIGIDVEVCDDLVTVACCLHNMLRDAFLEKGNKIFYEYDEGQTTAMGTLCSRGGFASADGFDVREKFKQFFIQEGIVSWQNHQISRTSTNI</sequence>
<evidence type="ECO:0000256" key="1">
    <source>
        <dbReference type="ARBA" id="ARBA00001968"/>
    </source>
</evidence>
<dbReference type="InterPro" id="IPR027806">
    <property type="entry name" value="HARBI1_dom"/>
</dbReference>
<dbReference type="AlphaFoldDB" id="A0A2S2Q988"/>
<keyword evidence="5" id="KW-0479">Metal-binding</keyword>
<keyword evidence="10" id="KW-1185">Reference proteome</keyword>
<comment type="similarity">
    <text evidence="3">Belongs to the HARBI1 family.</text>
</comment>
<dbReference type="OrthoDB" id="6581217at2759"/>
<feature type="domain" description="DDE Tnp4" evidence="8">
    <location>
        <begin position="38"/>
        <end position="204"/>
    </location>
</feature>
<dbReference type="PANTHER" id="PTHR22930">
    <property type="match status" value="1"/>
</dbReference>
<dbReference type="GO" id="GO:0016787">
    <property type="term" value="F:hydrolase activity"/>
    <property type="evidence" value="ECO:0007669"/>
    <property type="project" value="UniProtKB-KW"/>
</dbReference>
<accession>A0A2S2Q988</accession>
<keyword evidence="6" id="KW-0378">Hydrolase</keyword>
<dbReference type="RefSeq" id="XP_025405004.1">
    <property type="nucleotide sequence ID" value="XM_025549219.1"/>
</dbReference>
<dbReference type="GO" id="GO:0004518">
    <property type="term" value="F:nuclease activity"/>
    <property type="evidence" value="ECO:0007669"/>
    <property type="project" value="UniProtKB-KW"/>
</dbReference>
<protein>
    <submittedName>
        <fullName evidence="11">Uncharacterized protein LOC112679427</fullName>
    </submittedName>
</protein>
<dbReference type="Proteomes" id="UP000694846">
    <property type="component" value="Unplaced"/>
</dbReference>